<keyword evidence="3" id="KW-1185">Reference proteome</keyword>
<feature type="region of interest" description="Disordered" evidence="1">
    <location>
        <begin position="152"/>
        <end position="254"/>
    </location>
</feature>
<accession>A0ABN2LX48</accession>
<evidence type="ECO:0000313" key="3">
    <source>
        <dbReference type="Proteomes" id="UP001500002"/>
    </source>
</evidence>
<reference evidence="2 3" key="1">
    <citation type="journal article" date="2019" name="Int. J. Syst. Evol. Microbiol.">
        <title>The Global Catalogue of Microorganisms (GCM) 10K type strain sequencing project: providing services to taxonomists for standard genome sequencing and annotation.</title>
        <authorList>
            <consortium name="The Broad Institute Genomics Platform"/>
            <consortium name="The Broad Institute Genome Sequencing Center for Infectious Disease"/>
            <person name="Wu L."/>
            <person name="Ma J."/>
        </authorList>
    </citation>
    <scope>NUCLEOTIDE SEQUENCE [LARGE SCALE GENOMIC DNA]</scope>
    <source>
        <strain evidence="2 3">JCM 14322</strain>
    </source>
</reference>
<organism evidence="2 3">
    <name type="scientific">Agromyces neolithicus</name>
    <dbReference type="NCBI Taxonomy" id="269420"/>
    <lineage>
        <taxon>Bacteria</taxon>
        <taxon>Bacillati</taxon>
        <taxon>Actinomycetota</taxon>
        <taxon>Actinomycetes</taxon>
        <taxon>Micrococcales</taxon>
        <taxon>Microbacteriaceae</taxon>
        <taxon>Agromyces</taxon>
    </lineage>
</organism>
<dbReference type="EMBL" id="BAAANJ010000002">
    <property type="protein sequence ID" value="GAA1801424.1"/>
    <property type="molecule type" value="Genomic_DNA"/>
</dbReference>
<dbReference type="InterPro" id="IPR049709">
    <property type="entry name" value="IniB-like_N"/>
</dbReference>
<name>A0ABN2LX48_9MICO</name>
<dbReference type="Proteomes" id="UP001500002">
    <property type="component" value="Unassembled WGS sequence"/>
</dbReference>
<feature type="compositionally biased region" description="Acidic residues" evidence="1">
    <location>
        <begin position="245"/>
        <end position="254"/>
    </location>
</feature>
<feature type="compositionally biased region" description="Low complexity" evidence="1">
    <location>
        <begin position="155"/>
        <end position="213"/>
    </location>
</feature>
<protein>
    <submittedName>
        <fullName evidence="2">Uncharacterized protein</fullName>
    </submittedName>
</protein>
<evidence type="ECO:0000256" key="1">
    <source>
        <dbReference type="SAM" id="MobiDB-lite"/>
    </source>
</evidence>
<evidence type="ECO:0000313" key="2">
    <source>
        <dbReference type="EMBL" id="GAA1801424.1"/>
    </source>
</evidence>
<dbReference type="RefSeq" id="WP_344293455.1">
    <property type="nucleotide sequence ID" value="NZ_BAAANJ010000002.1"/>
</dbReference>
<gene>
    <name evidence="2" type="ORF">GCM10009749_06900</name>
</gene>
<sequence length="254" mass="26056">MNTPVATIADALIAFILSLLRDPDAVEEFNATPQAMLASNGLEGACAADVRAVAPVIIDHPDVAPKPDQPVYPPEPPDEVVKEISRIINQFTTIDNRATVIDQSTNQNIWAEGDVTQIFDQEAVVAVGDDSVAAGDDAAVDNSENEVTMGDVAVGNTTGSHNTTTTGTPPDETAAVAPADPAVSADAPAADETAGAVTTATDAATTAADDAATVSAEEPDALMTDLTATDSYDAGETLTAPEPEPYPEEPAEEQ</sequence>
<proteinExistence type="predicted"/>
<comment type="caution">
    <text evidence="2">The sequence shown here is derived from an EMBL/GenBank/DDBJ whole genome shotgun (WGS) entry which is preliminary data.</text>
</comment>
<dbReference type="NCBIfam" id="NF038175">
    <property type="entry name" value="IniB_NTERM"/>
    <property type="match status" value="1"/>
</dbReference>